<reference evidence="5 6" key="1">
    <citation type="submission" date="2021-03" db="EMBL/GenBank/DDBJ databases">
        <title>Complete genome of Parasphingorhabdus_sp.JHSY0214.</title>
        <authorList>
            <person name="Yoo J.H."/>
            <person name="Bae J.W."/>
        </authorList>
    </citation>
    <scope>NUCLEOTIDE SEQUENCE [LARGE SCALE GENOMIC DNA]</scope>
    <source>
        <strain evidence="5 6">JHSY0214</strain>
    </source>
</reference>
<organism evidence="5 6">
    <name type="scientific">Parasphingorhabdus cellanae</name>
    <dbReference type="NCBI Taxonomy" id="2806553"/>
    <lineage>
        <taxon>Bacteria</taxon>
        <taxon>Pseudomonadati</taxon>
        <taxon>Pseudomonadota</taxon>
        <taxon>Alphaproteobacteria</taxon>
        <taxon>Sphingomonadales</taxon>
        <taxon>Sphingomonadaceae</taxon>
        <taxon>Parasphingorhabdus</taxon>
    </lineage>
</organism>
<dbReference type="PROSITE" id="PS51257">
    <property type="entry name" value="PROKAR_LIPOPROTEIN"/>
    <property type="match status" value="1"/>
</dbReference>
<dbReference type="Pfam" id="PF00135">
    <property type="entry name" value="COesterase"/>
    <property type="match status" value="2"/>
</dbReference>
<keyword evidence="2 3" id="KW-0378">Hydrolase</keyword>
<keyword evidence="3" id="KW-0732">Signal</keyword>
<evidence type="ECO:0000256" key="3">
    <source>
        <dbReference type="RuleBase" id="RU361235"/>
    </source>
</evidence>
<dbReference type="PROSITE" id="PS00941">
    <property type="entry name" value="CARBOXYLESTERASE_B_2"/>
    <property type="match status" value="1"/>
</dbReference>
<dbReference type="InterPro" id="IPR019826">
    <property type="entry name" value="Carboxylesterase_B_AS"/>
</dbReference>
<dbReference type="PROSITE" id="PS00122">
    <property type="entry name" value="CARBOXYLESTERASE_B_1"/>
    <property type="match status" value="1"/>
</dbReference>
<dbReference type="EC" id="3.1.1.-" evidence="3"/>
<sequence>MNVRIAAAITLCLGLAACGNPSEAATEPKPDVGTQLTLNQGSLIGFKAENGAHVWLGIPFAESTAGQNRWRAPRPVSAWDGIRPATTFAPSCPQFSREESDAGELIGSEDCLYLNVYAPPDAQGRDLPVMIWIHGGANVWGAASERDGSKLAVDQNVILVTVQYRLGPLGFFAHEALRDTADKPLDRAANFALLDLIASLKWVGREIATFGGNPDNVTIFGESAGGQNIAALIGSPLAKGLFHKAIMQSGGFDSASLDQAEFANSDFYNPSSVVIDKLGYRDFGSKETAKALRKTSLADLFATYATKAEAAKPRLRYNDGTPEFPNIPAVISDGVTLPKAPLRSLLSDQETFNSVPMIMGTTRDELKALFQADPKLVKKRLGLFPAARNQRRYDLISEYTSRLWRIHAVDQPAAIISRAGHNEIWAYRFDWDESGSVGMTDLAKLLGASHGFEAPFIFGTFDVFTDNSKYLFPPKNAESRNALSATMMEYWASFARGGQPLAQTGPEWPRYTENESQPKIMRFDSEEDKGISVLTGADSMDKWISDLQNDQKVSRADRCAILDVLTTYRDGNVIPPPARVQIDALRKSRCTAGQQ</sequence>
<evidence type="ECO:0000256" key="1">
    <source>
        <dbReference type="ARBA" id="ARBA00005964"/>
    </source>
</evidence>
<protein>
    <recommendedName>
        <fullName evidence="3">Carboxylic ester hydrolase</fullName>
        <ecNumber evidence="3">3.1.1.-</ecNumber>
    </recommendedName>
</protein>
<proteinExistence type="inferred from homology"/>
<evidence type="ECO:0000256" key="2">
    <source>
        <dbReference type="ARBA" id="ARBA00022801"/>
    </source>
</evidence>
<dbReference type="Gene3D" id="3.40.50.1820">
    <property type="entry name" value="alpha/beta hydrolase"/>
    <property type="match status" value="1"/>
</dbReference>
<feature type="domain" description="Carboxylesterase type B" evidence="4">
    <location>
        <begin position="35"/>
        <end position="370"/>
    </location>
</feature>
<comment type="similarity">
    <text evidence="1 3">Belongs to the type-B carboxylesterase/lipase family.</text>
</comment>
<gene>
    <name evidence="5" type="ORF">J4G78_05875</name>
</gene>
<evidence type="ECO:0000259" key="4">
    <source>
        <dbReference type="Pfam" id="PF00135"/>
    </source>
</evidence>
<feature type="chain" id="PRO_5045004272" description="Carboxylic ester hydrolase" evidence="3">
    <location>
        <begin position="25"/>
        <end position="595"/>
    </location>
</feature>
<dbReference type="SUPFAM" id="SSF53474">
    <property type="entry name" value="alpha/beta-Hydrolases"/>
    <property type="match status" value="1"/>
</dbReference>
<evidence type="ECO:0000313" key="6">
    <source>
        <dbReference type="Proteomes" id="UP000663923"/>
    </source>
</evidence>
<evidence type="ECO:0000313" key="5">
    <source>
        <dbReference type="EMBL" id="QTD57084.1"/>
    </source>
</evidence>
<accession>A0ABX7T653</accession>
<feature type="domain" description="Carboxylesterase type B" evidence="4">
    <location>
        <begin position="410"/>
        <end position="527"/>
    </location>
</feature>
<name>A0ABX7T653_9SPHN</name>
<dbReference type="Proteomes" id="UP000663923">
    <property type="component" value="Chromosome"/>
</dbReference>
<dbReference type="InterPro" id="IPR050309">
    <property type="entry name" value="Type-B_Carboxylest/Lipase"/>
</dbReference>
<dbReference type="PANTHER" id="PTHR11559">
    <property type="entry name" value="CARBOXYLESTERASE"/>
    <property type="match status" value="1"/>
</dbReference>
<feature type="signal peptide" evidence="3">
    <location>
        <begin position="1"/>
        <end position="24"/>
    </location>
</feature>
<dbReference type="EMBL" id="CP071794">
    <property type="protein sequence ID" value="QTD57084.1"/>
    <property type="molecule type" value="Genomic_DNA"/>
</dbReference>
<dbReference type="InterPro" id="IPR019819">
    <property type="entry name" value="Carboxylesterase_B_CS"/>
</dbReference>
<dbReference type="InterPro" id="IPR002018">
    <property type="entry name" value="CarbesteraseB"/>
</dbReference>
<dbReference type="InterPro" id="IPR029058">
    <property type="entry name" value="AB_hydrolase_fold"/>
</dbReference>
<keyword evidence="6" id="KW-1185">Reference proteome</keyword>